<dbReference type="Proteomes" id="UP000270094">
    <property type="component" value="Unassembled WGS sequence"/>
</dbReference>
<gene>
    <name evidence="1" type="ORF">SVUK_LOCUS1764</name>
</gene>
<reference evidence="1 2" key="1">
    <citation type="submission" date="2018-11" db="EMBL/GenBank/DDBJ databases">
        <authorList>
            <consortium name="Pathogen Informatics"/>
        </authorList>
    </citation>
    <scope>NUCLEOTIDE SEQUENCE [LARGE SCALE GENOMIC DNA]</scope>
</reference>
<name>A0A3P7IB80_STRVU</name>
<evidence type="ECO:0000313" key="1">
    <source>
        <dbReference type="EMBL" id="VDM66766.1"/>
    </source>
</evidence>
<proteinExistence type="predicted"/>
<protein>
    <submittedName>
        <fullName evidence="1">Uncharacterized protein</fullName>
    </submittedName>
</protein>
<dbReference type="EMBL" id="UYYB01003679">
    <property type="protein sequence ID" value="VDM66766.1"/>
    <property type="molecule type" value="Genomic_DNA"/>
</dbReference>
<accession>A0A3P7IB80</accession>
<sequence length="110" mass="12438">MCHKSEQAKLESREGKWEKYHITRRRAVSAKDIEHFYLIKGKLGKTLSSTGAMNDGERTLKICRPPPHGTALINIFTVKRSVPLITAKEEWFATTRTKNSKTTGPNDLPS</sequence>
<keyword evidence="2" id="KW-1185">Reference proteome</keyword>
<evidence type="ECO:0000313" key="2">
    <source>
        <dbReference type="Proteomes" id="UP000270094"/>
    </source>
</evidence>
<dbReference type="AlphaFoldDB" id="A0A3P7IB80"/>
<organism evidence="1 2">
    <name type="scientific">Strongylus vulgaris</name>
    <name type="common">Blood worm</name>
    <dbReference type="NCBI Taxonomy" id="40348"/>
    <lineage>
        <taxon>Eukaryota</taxon>
        <taxon>Metazoa</taxon>
        <taxon>Ecdysozoa</taxon>
        <taxon>Nematoda</taxon>
        <taxon>Chromadorea</taxon>
        <taxon>Rhabditida</taxon>
        <taxon>Rhabditina</taxon>
        <taxon>Rhabditomorpha</taxon>
        <taxon>Strongyloidea</taxon>
        <taxon>Strongylidae</taxon>
        <taxon>Strongylus</taxon>
    </lineage>
</organism>